<evidence type="ECO:0000259" key="1">
    <source>
        <dbReference type="Pfam" id="PF00931"/>
    </source>
</evidence>
<accession>A0A2T0K903</accession>
<dbReference type="InterPro" id="IPR011990">
    <property type="entry name" value="TPR-like_helical_dom_sf"/>
</dbReference>
<dbReference type="InterPro" id="IPR053137">
    <property type="entry name" value="NLR-like"/>
</dbReference>
<dbReference type="SUPFAM" id="SSF52540">
    <property type="entry name" value="P-loop containing nucleoside triphosphate hydrolases"/>
    <property type="match status" value="1"/>
</dbReference>
<dbReference type="Gene3D" id="3.40.50.300">
    <property type="entry name" value="P-loop containing nucleotide triphosphate hydrolases"/>
    <property type="match status" value="1"/>
</dbReference>
<dbReference type="GO" id="GO:0007165">
    <property type="term" value="P:signal transduction"/>
    <property type="evidence" value="ECO:0007669"/>
    <property type="project" value="InterPro"/>
</dbReference>
<evidence type="ECO:0000259" key="2">
    <source>
        <dbReference type="Pfam" id="PF13676"/>
    </source>
</evidence>
<dbReference type="NCBIfam" id="NF040586">
    <property type="entry name" value="FxSxx_TPR"/>
    <property type="match status" value="1"/>
</dbReference>
<dbReference type="PANTHER" id="PTHR46082:SF6">
    <property type="entry name" value="AAA+ ATPASE DOMAIN-CONTAINING PROTEIN-RELATED"/>
    <property type="match status" value="1"/>
</dbReference>
<organism evidence="3 4">
    <name type="scientific">Actinoplanes italicus</name>
    <dbReference type="NCBI Taxonomy" id="113567"/>
    <lineage>
        <taxon>Bacteria</taxon>
        <taxon>Bacillati</taxon>
        <taxon>Actinomycetota</taxon>
        <taxon>Actinomycetes</taxon>
        <taxon>Micromonosporales</taxon>
        <taxon>Micromonosporaceae</taxon>
        <taxon>Actinoplanes</taxon>
    </lineage>
</organism>
<dbReference type="InterPro" id="IPR027417">
    <property type="entry name" value="P-loop_NTPase"/>
</dbReference>
<sequence>MDGVPDRIFISHTGRDRAWAEWARWHLESAGYPTELDTVDWAPGTNVVEALHRALHRDNPLLVLLSTAYLGMDRFTMDEWTARFAQRRRDPKAKLIPLRLDDVDLSDGLWAPIFVPSLFDLPPDQAVALLLEAVRQVAAPGGVRSAVPPTFPGRVAASIDGPRPPGSLPSVWNLARRNPDFTGRDDMLNRLHDTLSTGHRVAVQALHGSGGVGKTQLALEYAHRFAGEYDLVWWVPSEKPELIGEHLAALAQDLDLCLVPVGTSTPESVRALHSHLRRTGRWLLIFDNAEDRDRLAPWLPDGSGHLLITSRSPAWAGIASVVDVDVFTRAESLALLGTSLPHLGESDADGLAHALGDLPLAVAQAMGLLAETRMSVSDYLTDLAVHAAELMDEGDPPAGYPLSLAATVTLTADRLSSTHPAAGQVLYLCARLGPEPIPADLFTARPDLLPTPLKTVAGKPVAFRRTMAQLARHGLARVSDSGPTLHRLVQAVLRDTDPDQARHQVIVENLLAAAKPDDGTHPQWWPRWSELLPHILAADPGATGNADLRATTCSAVWHLMARGDLSTALPLAEHLYRAWSLHHGRDVDTTLAIAHTLAAIYRVLGHYQKAYDLDEDSLHRERRLRGYDHPHTLDSASSVAADLYELGEFEKARELDEDTLARKQRLFGNDHAATLVSATSLAVALSRLGEFEKARELNEDTLARERRLFGDDHPATLISVTNLAINLRQLGEFEAARLLDEEALDRKRRVLGDDHPSTLASANNLAVDLRQLEEFDRARKLDEDTLLRRRRVLGDKHPETRRSVVNLADDLKGLGRHDDARELLRTFPPQDVDPKT</sequence>
<dbReference type="PANTHER" id="PTHR46082">
    <property type="entry name" value="ATP/GTP-BINDING PROTEIN-RELATED"/>
    <property type="match status" value="1"/>
</dbReference>
<dbReference type="Pfam" id="PF13424">
    <property type="entry name" value="TPR_12"/>
    <property type="match status" value="2"/>
</dbReference>
<feature type="domain" description="TIR" evidence="2">
    <location>
        <begin position="8"/>
        <end position="105"/>
    </location>
</feature>
<dbReference type="OrthoDB" id="580767at2"/>
<gene>
    <name evidence="3" type="ORF">CLV67_11018</name>
</gene>
<dbReference type="InterPro" id="IPR035897">
    <property type="entry name" value="Toll_tir_struct_dom_sf"/>
</dbReference>
<dbReference type="Pfam" id="PF13676">
    <property type="entry name" value="TIR_2"/>
    <property type="match status" value="1"/>
</dbReference>
<name>A0A2T0K903_9ACTN</name>
<protein>
    <submittedName>
        <fullName evidence="3">Tetratricopeptide repeat protein</fullName>
    </submittedName>
</protein>
<dbReference type="Gene3D" id="3.40.50.10140">
    <property type="entry name" value="Toll/interleukin-1 receptor homology (TIR) domain"/>
    <property type="match status" value="1"/>
</dbReference>
<dbReference type="Pfam" id="PF00931">
    <property type="entry name" value="NB-ARC"/>
    <property type="match status" value="1"/>
</dbReference>
<dbReference type="SUPFAM" id="SSF48452">
    <property type="entry name" value="TPR-like"/>
    <property type="match status" value="2"/>
</dbReference>
<keyword evidence="4" id="KW-1185">Reference proteome</keyword>
<feature type="domain" description="NB-ARC" evidence="1">
    <location>
        <begin position="185"/>
        <end position="333"/>
    </location>
</feature>
<dbReference type="InterPro" id="IPR002182">
    <property type="entry name" value="NB-ARC"/>
</dbReference>
<reference evidence="3 4" key="1">
    <citation type="submission" date="2018-03" db="EMBL/GenBank/DDBJ databases">
        <title>Genomic Encyclopedia of Archaeal and Bacterial Type Strains, Phase II (KMG-II): from individual species to whole genera.</title>
        <authorList>
            <person name="Goeker M."/>
        </authorList>
    </citation>
    <scope>NUCLEOTIDE SEQUENCE [LARGE SCALE GENOMIC DNA]</scope>
    <source>
        <strain evidence="3 4">DSM 43146</strain>
    </source>
</reference>
<dbReference type="InterPro" id="IPR000157">
    <property type="entry name" value="TIR_dom"/>
</dbReference>
<evidence type="ECO:0000313" key="4">
    <source>
        <dbReference type="Proteomes" id="UP000239415"/>
    </source>
</evidence>
<dbReference type="RefSeq" id="WP_106322095.1">
    <property type="nucleotide sequence ID" value="NZ_BOMO01000055.1"/>
</dbReference>
<dbReference type="Pfam" id="PF13374">
    <property type="entry name" value="TPR_10"/>
    <property type="match status" value="2"/>
</dbReference>
<comment type="caution">
    <text evidence="3">The sequence shown here is derived from an EMBL/GenBank/DDBJ whole genome shotgun (WGS) entry which is preliminary data.</text>
</comment>
<proteinExistence type="predicted"/>
<dbReference type="Proteomes" id="UP000239415">
    <property type="component" value="Unassembled WGS sequence"/>
</dbReference>
<evidence type="ECO:0000313" key="3">
    <source>
        <dbReference type="EMBL" id="PRX19266.1"/>
    </source>
</evidence>
<dbReference type="EMBL" id="PVMZ01000010">
    <property type="protein sequence ID" value="PRX19266.1"/>
    <property type="molecule type" value="Genomic_DNA"/>
</dbReference>
<dbReference type="Gene3D" id="1.25.40.10">
    <property type="entry name" value="Tetratricopeptide repeat domain"/>
    <property type="match status" value="2"/>
</dbReference>
<dbReference type="GO" id="GO:0043531">
    <property type="term" value="F:ADP binding"/>
    <property type="evidence" value="ECO:0007669"/>
    <property type="project" value="InterPro"/>
</dbReference>
<dbReference type="SUPFAM" id="SSF52200">
    <property type="entry name" value="Toll/Interleukin receptor TIR domain"/>
    <property type="match status" value="1"/>
</dbReference>
<dbReference type="AlphaFoldDB" id="A0A2T0K903"/>